<sequence length="350" mass="40104">MSSVPLTPAHAKEPHNGTCASVPEWRDSLGTGHVPAKEIYRALCETGAGIPLFSQAWWLDAVTVNGSWDVALVANNKQVMATMPYCMYRRMGRRLIVHPPLTQTMGPWIRKQDECDMKRLSREKRLMNALISQLPPFDHFEQRWHHSMTNWLPFHWAGFQQTTRYTYVIDDISHPDTLPAGFALGKRQDLKKASRLDVRFNIPARAFYDHHAMTLKQRNARILYSFDVFQRIYEEGHRRHAACTVGAFDTKGTMHAGLFIVWDSESAYGLINTIDQTLKSSGASTLLTMEVIRHVSSRTRMFDFEGSMIEGVEASVRQYNTRQVPYLSVSKTPCRLYALARFLKTLKTHI</sequence>
<gene>
    <name evidence="3" type="ORF">H0A68_18905</name>
</gene>
<keyword evidence="4" id="KW-1185">Reference proteome</keyword>
<feature type="domain" description="BioF2-like acetyltransferase" evidence="2">
    <location>
        <begin position="198"/>
        <end position="304"/>
    </location>
</feature>
<evidence type="ECO:0000313" key="3">
    <source>
        <dbReference type="EMBL" id="NYT38950.1"/>
    </source>
</evidence>
<dbReference type="InterPro" id="IPR038740">
    <property type="entry name" value="BioF2-like_GNAT_dom"/>
</dbReference>
<dbReference type="Gene3D" id="3.40.630.30">
    <property type="match status" value="1"/>
</dbReference>
<evidence type="ECO:0000259" key="2">
    <source>
        <dbReference type="Pfam" id="PF13480"/>
    </source>
</evidence>
<dbReference type="InterPro" id="IPR016181">
    <property type="entry name" value="Acyl_CoA_acyltransferase"/>
</dbReference>
<comment type="caution">
    <text evidence="3">The sequence shown here is derived from an EMBL/GenBank/DDBJ whole genome shotgun (WGS) entry which is preliminary data.</text>
</comment>
<accession>A0A853FJN9</accession>
<organism evidence="3 4">
    <name type="scientific">Allopusillimonas soli</name>
    <dbReference type="NCBI Taxonomy" id="659016"/>
    <lineage>
        <taxon>Bacteria</taxon>
        <taxon>Pseudomonadati</taxon>
        <taxon>Pseudomonadota</taxon>
        <taxon>Betaproteobacteria</taxon>
        <taxon>Burkholderiales</taxon>
        <taxon>Alcaligenaceae</taxon>
        <taxon>Allopusillimonas</taxon>
    </lineage>
</organism>
<reference evidence="3 4" key="1">
    <citation type="submission" date="2020-07" db="EMBL/GenBank/DDBJ databases">
        <title>Taxonomic revisions and descriptions of new bacterial species based on genomic comparisons in the high-G+C-content subgroup of the family Alcaligenaceae.</title>
        <authorList>
            <person name="Szabo A."/>
            <person name="Felfoldi T."/>
        </authorList>
    </citation>
    <scope>NUCLEOTIDE SEQUENCE [LARGE SCALE GENOMIC DNA]</scope>
    <source>
        <strain evidence="3 4">DSM 25264</strain>
    </source>
</reference>
<protein>
    <submittedName>
        <fullName evidence="3">GNAT family N-acetyltransferase</fullName>
    </submittedName>
</protein>
<evidence type="ECO:0000313" key="4">
    <source>
        <dbReference type="Proteomes" id="UP000580517"/>
    </source>
</evidence>
<dbReference type="RefSeq" id="WP_129971352.1">
    <property type="nucleotide sequence ID" value="NZ_JACCEW010000008.1"/>
</dbReference>
<dbReference type="OrthoDB" id="116151at2"/>
<dbReference type="EMBL" id="JACCEW010000008">
    <property type="protein sequence ID" value="NYT38950.1"/>
    <property type="molecule type" value="Genomic_DNA"/>
</dbReference>
<dbReference type="GO" id="GO:0016740">
    <property type="term" value="F:transferase activity"/>
    <property type="evidence" value="ECO:0007669"/>
    <property type="project" value="UniProtKB-KW"/>
</dbReference>
<evidence type="ECO:0000256" key="1">
    <source>
        <dbReference type="SAM" id="MobiDB-lite"/>
    </source>
</evidence>
<feature type="region of interest" description="Disordered" evidence="1">
    <location>
        <begin position="1"/>
        <end position="24"/>
    </location>
</feature>
<dbReference type="SUPFAM" id="SSF55729">
    <property type="entry name" value="Acyl-CoA N-acyltransferases (Nat)"/>
    <property type="match status" value="1"/>
</dbReference>
<dbReference type="Pfam" id="PF13480">
    <property type="entry name" value="Acetyltransf_6"/>
    <property type="match status" value="1"/>
</dbReference>
<proteinExistence type="predicted"/>
<name>A0A853FJN9_9BURK</name>
<dbReference type="AlphaFoldDB" id="A0A853FJN9"/>
<keyword evidence="3" id="KW-0808">Transferase</keyword>
<dbReference type="Proteomes" id="UP000580517">
    <property type="component" value="Unassembled WGS sequence"/>
</dbReference>